<feature type="compositionally biased region" description="Polar residues" evidence="1">
    <location>
        <begin position="20"/>
        <end position="30"/>
    </location>
</feature>
<feature type="region of interest" description="Disordered" evidence="1">
    <location>
        <begin position="1"/>
        <end position="32"/>
    </location>
</feature>
<organism evidence="2 3">
    <name type="scientific">Rhodamnia argentea</name>
    <dbReference type="NCBI Taxonomy" id="178133"/>
    <lineage>
        <taxon>Eukaryota</taxon>
        <taxon>Viridiplantae</taxon>
        <taxon>Streptophyta</taxon>
        <taxon>Embryophyta</taxon>
        <taxon>Tracheophyta</taxon>
        <taxon>Spermatophyta</taxon>
        <taxon>Magnoliopsida</taxon>
        <taxon>eudicotyledons</taxon>
        <taxon>Gunneridae</taxon>
        <taxon>Pentapetalae</taxon>
        <taxon>rosids</taxon>
        <taxon>malvids</taxon>
        <taxon>Myrtales</taxon>
        <taxon>Myrtaceae</taxon>
        <taxon>Myrtoideae</taxon>
        <taxon>Myrteae</taxon>
        <taxon>Australasian group</taxon>
        <taxon>Rhodamnia</taxon>
    </lineage>
</organism>
<keyword evidence="2" id="KW-1185">Reference proteome</keyword>
<accession>A0ABM3HGC2</accession>
<feature type="compositionally biased region" description="Basic residues" evidence="1">
    <location>
        <begin position="102"/>
        <end position="113"/>
    </location>
</feature>
<dbReference type="Proteomes" id="UP000827889">
    <property type="component" value="Chromosome 5"/>
</dbReference>
<dbReference type="RefSeq" id="XP_048135656.1">
    <property type="nucleotide sequence ID" value="XM_048279699.1"/>
</dbReference>
<name>A0ABM3HGC2_9MYRT</name>
<dbReference type="Pfam" id="PF07797">
    <property type="entry name" value="DUF1639"/>
    <property type="match status" value="1"/>
</dbReference>
<feature type="region of interest" description="Disordered" evidence="1">
    <location>
        <begin position="45"/>
        <end position="72"/>
    </location>
</feature>
<evidence type="ECO:0000256" key="1">
    <source>
        <dbReference type="SAM" id="MobiDB-lite"/>
    </source>
</evidence>
<evidence type="ECO:0000313" key="2">
    <source>
        <dbReference type="Proteomes" id="UP000827889"/>
    </source>
</evidence>
<protein>
    <submittedName>
        <fullName evidence="3">Uncharacterized protein LOC125315250</fullName>
    </submittedName>
</protein>
<evidence type="ECO:0000313" key="3">
    <source>
        <dbReference type="RefSeq" id="XP_048135656.1"/>
    </source>
</evidence>
<gene>
    <name evidence="3" type="primary">LOC125315250</name>
</gene>
<reference evidence="3" key="1">
    <citation type="submission" date="2025-08" db="UniProtKB">
        <authorList>
            <consortium name="RefSeq"/>
        </authorList>
    </citation>
    <scope>IDENTIFICATION</scope>
    <source>
        <tissue evidence="3">Leaf</tissue>
    </source>
</reference>
<sequence>MEVCHGPPVPPSEKTFCVSPATSNGMPATKNSERKQRLVIRFKRQNADSDGSTAGINPSPVDKAEEMESKKEIPKRIKKFPVALSREEIEGDLALLTGGKIPRMKQKRPRSVHQHNDHLFPGAHLGSIRAKNYNVP</sequence>
<dbReference type="InterPro" id="IPR012438">
    <property type="entry name" value="DUF1639"/>
</dbReference>
<feature type="compositionally biased region" description="Basic and acidic residues" evidence="1">
    <location>
        <begin position="62"/>
        <end position="72"/>
    </location>
</feature>
<dbReference type="PANTHER" id="PTHR33130:SF12">
    <property type="entry name" value="EXPRESSED PROTEIN"/>
    <property type="match status" value="1"/>
</dbReference>
<dbReference type="PANTHER" id="PTHR33130">
    <property type="entry name" value="PUTATIVE (DUF1639)-RELATED"/>
    <property type="match status" value="1"/>
</dbReference>
<dbReference type="GeneID" id="125315250"/>
<proteinExistence type="predicted"/>
<feature type="region of interest" description="Disordered" evidence="1">
    <location>
        <begin position="100"/>
        <end position="136"/>
    </location>
</feature>